<dbReference type="EMBL" id="BARV01015882">
    <property type="protein sequence ID" value="GAI20607.1"/>
    <property type="molecule type" value="Genomic_DNA"/>
</dbReference>
<evidence type="ECO:0000256" key="7">
    <source>
        <dbReference type="ARBA" id="ARBA00023136"/>
    </source>
</evidence>
<evidence type="ECO:0000259" key="9">
    <source>
        <dbReference type="Pfam" id="PF04290"/>
    </source>
</evidence>
<keyword evidence="7 8" id="KW-0472">Membrane</keyword>
<accession>X1LML6</accession>
<organism evidence="10">
    <name type="scientific">marine sediment metagenome</name>
    <dbReference type="NCBI Taxonomy" id="412755"/>
    <lineage>
        <taxon>unclassified sequences</taxon>
        <taxon>metagenomes</taxon>
        <taxon>ecological metagenomes</taxon>
    </lineage>
</organism>
<comment type="subcellular location">
    <subcellularLocation>
        <location evidence="1">Cell inner membrane</location>
        <topology evidence="1">Multi-pass membrane protein</topology>
    </subcellularLocation>
</comment>
<dbReference type="InterPro" id="IPR007387">
    <property type="entry name" value="TRAP_DctQ"/>
</dbReference>
<evidence type="ECO:0000256" key="6">
    <source>
        <dbReference type="ARBA" id="ARBA00022989"/>
    </source>
</evidence>
<feature type="transmembrane region" description="Helical" evidence="8">
    <location>
        <begin position="92"/>
        <end position="114"/>
    </location>
</feature>
<gene>
    <name evidence="10" type="ORF">S06H3_27385</name>
</gene>
<sequence>MQNLTKRIDYFSTRLNIFIYRITGILILVQFGIVLYGVFFRYFLNNPLSWVLPISRIILVWTGLLGISIAFKEGEHVALKSFVSKLPVVIKKVILGLGYIFIIIYLFILVWKGFPIALQSTQLIMISEKLQISLSWSMMAVPVSAAINLIHLLPIPLLIQRDLKEKERIKE</sequence>
<feature type="domain" description="Tripartite ATP-independent periplasmic transporters DctQ component" evidence="9">
    <location>
        <begin position="32"/>
        <end position="153"/>
    </location>
</feature>
<feature type="transmembrane region" description="Helical" evidence="8">
    <location>
        <begin position="20"/>
        <end position="44"/>
    </location>
</feature>
<keyword evidence="2" id="KW-0813">Transport</keyword>
<evidence type="ECO:0000256" key="3">
    <source>
        <dbReference type="ARBA" id="ARBA00022475"/>
    </source>
</evidence>
<keyword evidence="6 8" id="KW-1133">Transmembrane helix</keyword>
<evidence type="ECO:0000256" key="1">
    <source>
        <dbReference type="ARBA" id="ARBA00004429"/>
    </source>
</evidence>
<dbReference type="AlphaFoldDB" id="X1LML6"/>
<proteinExistence type="predicted"/>
<dbReference type="Pfam" id="PF04290">
    <property type="entry name" value="DctQ"/>
    <property type="match status" value="1"/>
</dbReference>
<protein>
    <recommendedName>
        <fullName evidence="9">Tripartite ATP-independent periplasmic transporters DctQ component domain-containing protein</fullName>
    </recommendedName>
</protein>
<evidence type="ECO:0000256" key="8">
    <source>
        <dbReference type="SAM" id="Phobius"/>
    </source>
</evidence>
<reference evidence="10" key="1">
    <citation type="journal article" date="2014" name="Front. Microbiol.">
        <title>High frequency of phylogenetically diverse reductive dehalogenase-homologous genes in deep subseafloor sedimentary metagenomes.</title>
        <authorList>
            <person name="Kawai M."/>
            <person name="Futagami T."/>
            <person name="Toyoda A."/>
            <person name="Takaki Y."/>
            <person name="Nishi S."/>
            <person name="Hori S."/>
            <person name="Arai W."/>
            <person name="Tsubouchi T."/>
            <person name="Morono Y."/>
            <person name="Uchiyama I."/>
            <person name="Ito T."/>
            <person name="Fujiyama A."/>
            <person name="Inagaki F."/>
            <person name="Takami H."/>
        </authorList>
    </citation>
    <scope>NUCLEOTIDE SEQUENCE</scope>
    <source>
        <strain evidence="10">Expedition CK06-06</strain>
    </source>
</reference>
<dbReference type="GO" id="GO:0005886">
    <property type="term" value="C:plasma membrane"/>
    <property type="evidence" value="ECO:0007669"/>
    <property type="project" value="UniProtKB-SubCell"/>
</dbReference>
<keyword evidence="4" id="KW-0997">Cell inner membrane</keyword>
<name>X1LML6_9ZZZZ</name>
<feature type="transmembrane region" description="Helical" evidence="8">
    <location>
        <begin position="50"/>
        <end position="71"/>
    </location>
</feature>
<dbReference type="InterPro" id="IPR055348">
    <property type="entry name" value="DctQ"/>
</dbReference>
<evidence type="ECO:0000313" key="10">
    <source>
        <dbReference type="EMBL" id="GAI20607.1"/>
    </source>
</evidence>
<dbReference type="PANTHER" id="PTHR35011">
    <property type="entry name" value="2,3-DIKETO-L-GULONATE TRAP TRANSPORTER SMALL PERMEASE PROTEIN YIAM"/>
    <property type="match status" value="1"/>
</dbReference>
<keyword evidence="3" id="KW-1003">Cell membrane</keyword>
<evidence type="ECO:0000256" key="5">
    <source>
        <dbReference type="ARBA" id="ARBA00022692"/>
    </source>
</evidence>
<evidence type="ECO:0000256" key="4">
    <source>
        <dbReference type="ARBA" id="ARBA00022519"/>
    </source>
</evidence>
<evidence type="ECO:0000256" key="2">
    <source>
        <dbReference type="ARBA" id="ARBA00022448"/>
    </source>
</evidence>
<keyword evidence="5 8" id="KW-0812">Transmembrane</keyword>
<comment type="caution">
    <text evidence="10">The sequence shown here is derived from an EMBL/GenBank/DDBJ whole genome shotgun (WGS) entry which is preliminary data.</text>
</comment>
<feature type="transmembrane region" description="Helical" evidence="8">
    <location>
        <begin position="134"/>
        <end position="159"/>
    </location>
</feature>